<dbReference type="Pfam" id="PF13491">
    <property type="entry name" value="FtsK_4TM"/>
    <property type="match status" value="1"/>
</dbReference>
<evidence type="ECO:0000256" key="8">
    <source>
        <dbReference type="ARBA" id="ARBA00022840"/>
    </source>
</evidence>
<keyword evidence="7" id="KW-0159">Chromosome partition</keyword>
<feature type="compositionally biased region" description="Low complexity" evidence="16">
    <location>
        <begin position="1"/>
        <end position="25"/>
    </location>
</feature>
<dbReference type="InterPro" id="IPR041027">
    <property type="entry name" value="FtsK_alpha"/>
</dbReference>
<dbReference type="InterPro" id="IPR003593">
    <property type="entry name" value="AAA+_ATPase"/>
</dbReference>
<evidence type="ECO:0000256" key="14">
    <source>
        <dbReference type="ARBA" id="ARBA00025923"/>
    </source>
</evidence>
<evidence type="ECO:0000256" key="11">
    <source>
        <dbReference type="ARBA" id="ARBA00023136"/>
    </source>
</evidence>
<evidence type="ECO:0000256" key="6">
    <source>
        <dbReference type="ARBA" id="ARBA00022741"/>
    </source>
</evidence>
<evidence type="ECO:0000256" key="15">
    <source>
        <dbReference type="PROSITE-ProRule" id="PRU00289"/>
    </source>
</evidence>
<evidence type="ECO:0000256" key="7">
    <source>
        <dbReference type="ARBA" id="ARBA00022829"/>
    </source>
</evidence>
<dbReference type="InterPro" id="IPR025199">
    <property type="entry name" value="FtsK_4TM"/>
</dbReference>
<evidence type="ECO:0000256" key="5">
    <source>
        <dbReference type="ARBA" id="ARBA00022692"/>
    </source>
</evidence>
<keyword evidence="4" id="KW-0132">Cell division</keyword>
<evidence type="ECO:0000256" key="1">
    <source>
        <dbReference type="ARBA" id="ARBA00004651"/>
    </source>
</evidence>
<feature type="region of interest" description="Disordered" evidence="16">
    <location>
        <begin position="526"/>
        <end position="549"/>
    </location>
</feature>
<feature type="transmembrane region" description="Helical" evidence="17">
    <location>
        <begin position="121"/>
        <end position="140"/>
    </location>
</feature>
<feature type="transmembrane region" description="Helical" evidence="17">
    <location>
        <begin position="55"/>
        <end position="74"/>
    </location>
</feature>
<dbReference type="AlphaFoldDB" id="A0A1M7EMG5"/>
<protein>
    <submittedName>
        <fullName evidence="19">4TM region of DNA translocase FtsK/SpoIIIE</fullName>
    </submittedName>
</protein>
<evidence type="ECO:0000256" key="16">
    <source>
        <dbReference type="SAM" id="MobiDB-lite"/>
    </source>
</evidence>
<evidence type="ECO:0000313" key="19">
    <source>
        <dbReference type="EMBL" id="SHL92907.1"/>
    </source>
</evidence>
<keyword evidence="20" id="KW-1185">Reference proteome</keyword>
<accession>A0A1M7EMG5</accession>
<keyword evidence="10" id="KW-0238">DNA-binding</keyword>
<evidence type="ECO:0000259" key="18">
    <source>
        <dbReference type="PROSITE" id="PS50901"/>
    </source>
</evidence>
<dbReference type="Pfam" id="PF01580">
    <property type="entry name" value="FtsK_SpoIIIE"/>
    <property type="match status" value="1"/>
</dbReference>
<dbReference type="GO" id="GO:0005524">
    <property type="term" value="F:ATP binding"/>
    <property type="evidence" value="ECO:0007669"/>
    <property type="project" value="UniProtKB-UniRule"/>
</dbReference>
<dbReference type="SMART" id="SM00843">
    <property type="entry name" value="Ftsk_gamma"/>
    <property type="match status" value="1"/>
</dbReference>
<evidence type="ECO:0000256" key="3">
    <source>
        <dbReference type="ARBA" id="ARBA00022475"/>
    </source>
</evidence>
<dbReference type="GO" id="GO:0007059">
    <property type="term" value="P:chromosome segregation"/>
    <property type="evidence" value="ECO:0007669"/>
    <property type="project" value="UniProtKB-KW"/>
</dbReference>
<feature type="transmembrane region" description="Helical" evidence="17">
    <location>
        <begin position="86"/>
        <end position="109"/>
    </location>
</feature>
<dbReference type="GO" id="GO:0005886">
    <property type="term" value="C:plasma membrane"/>
    <property type="evidence" value="ECO:0007669"/>
    <property type="project" value="UniProtKB-SubCell"/>
</dbReference>
<keyword evidence="5 17" id="KW-0812">Transmembrane</keyword>
<feature type="transmembrane region" description="Helical" evidence="17">
    <location>
        <begin position="172"/>
        <end position="198"/>
    </location>
</feature>
<name>A0A1M7EMG5_9FIRM</name>
<evidence type="ECO:0000256" key="13">
    <source>
        <dbReference type="ARBA" id="ARBA00024986"/>
    </source>
</evidence>
<evidence type="ECO:0000256" key="17">
    <source>
        <dbReference type="SAM" id="Phobius"/>
    </source>
</evidence>
<dbReference type="Gene3D" id="3.40.50.300">
    <property type="entry name" value="P-loop containing nucleotide triphosphate hydrolases"/>
    <property type="match status" value="1"/>
</dbReference>
<evidence type="ECO:0000256" key="12">
    <source>
        <dbReference type="ARBA" id="ARBA00023306"/>
    </source>
</evidence>
<dbReference type="Gene3D" id="3.30.980.40">
    <property type="match status" value="1"/>
</dbReference>
<dbReference type="InterPro" id="IPR027417">
    <property type="entry name" value="P-loop_NTPase"/>
</dbReference>
<feature type="region of interest" description="Disordered" evidence="16">
    <location>
        <begin position="244"/>
        <end position="280"/>
    </location>
</feature>
<reference evidence="19 20" key="1">
    <citation type="submission" date="2016-11" db="EMBL/GenBank/DDBJ databases">
        <authorList>
            <person name="Jaros S."/>
            <person name="Januszkiewicz K."/>
            <person name="Wedrychowicz H."/>
        </authorList>
    </citation>
    <scope>NUCLEOTIDE SEQUENCE [LARGE SCALE GENOMIC DNA]</scope>
    <source>
        <strain evidence="19 20">DSM 15930</strain>
    </source>
</reference>
<feature type="region of interest" description="Disordered" evidence="16">
    <location>
        <begin position="1"/>
        <end position="46"/>
    </location>
</feature>
<keyword evidence="8 15" id="KW-0067">ATP-binding</keyword>
<organism evidence="19 20">
    <name type="scientific">Anaerosporobacter mobilis DSM 15930</name>
    <dbReference type="NCBI Taxonomy" id="1120996"/>
    <lineage>
        <taxon>Bacteria</taxon>
        <taxon>Bacillati</taxon>
        <taxon>Bacillota</taxon>
        <taxon>Clostridia</taxon>
        <taxon>Lachnospirales</taxon>
        <taxon>Lachnospiraceae</taxon>
        <taxon>Anaerosporobacter</taxon>
    </lineage>
</organism>
<dbReference type="Pfam" id="PF17854">
    <property type="entry name" value="FtsK_alpha"/>
    <property type="match status" value="1"/>
</dbReference>
<comment type="subunit">
    <text evidence="14">Homohexamer. Forms a ring that surrounds DNA.</text>
</comment>
<comment type="function">
    <text evidence="13">Essential cell division protein that coordinates cell division and chromosome segregation. The N-terminus is involved in assembly of the cell-division machinery. The C-terminus functions as a DNA motor that moves dsDNA in an ATP-dependent manner towards the dif recombination site, which is located within the replication terminus region. Required for activation of the Xer recombinase, allowing activation of chromosome unlinking by recombination.</text>
</comment>
<dbReference type="Proteomes" id="UP000184038">
    <property type="component" value="Unassembled WGS sequence"/>
</dbReference>
<dbReference type="GO" id="GO:0003677">
    <property type="term" value="F:DNA binding"/>
    <property type="evidence" value="ECO:0007669"/>
    <property type="project" value="UniProtKB-KW"/>
</dbReference>
<dbReference type="SMART" id="SM00382">
    <property type="entry name" value="AAA"/>
    <property type="match status" value="1"/>
</dbReference>
<keyword evidence="3" id="KW-1003">Cell membrane</keyword>
<keyword evidence="6 15" id="KW-0547">Nucleotide-binding</keyword>
<evidence type="ECO:0000256" key="10">
    <source>
        <dbReference type="ARBA" id="ARBA00023125"/>
    </source>
</evidence>
<comment type="subcellular location">
    <subcellularLocation>
        <location evidence="1">Cell membrane</location>
        <topology evidence="1">Multi-pass membrane protein</topology>
    </subcellularLocation>
</comment>
<feature type="compositionally biased region" description="Basic and acidic residues" evidence="16">
    <location>
        <begin position="531"/>
        <end position="545"/>
    </location>
</feature>
<dbReference type="RefSeq" id="WP_242952449.1">
    <property type="nucleotide sequence ID" value="NZ_FRCP01000005.1"/>
</dbReference>
<dbReference type="PANTHER" id="PTHR22683:SF41">
    <property type="entry name" value="DNA TRANSLOCASE FTSK"/>
    <property type="match status" value="1"/>
</dbReference>
<keyword evidence="11 17" id="KW-0472">Membrane</keyword>
<dbReference type="GO" id="GO:0051301">
    <property type="term" value="P:cell division"/>
    <property type="evidence" value="ECO:0007669"/>
    <property type="project" value="UniProtKB-KW"/>
</dbReference>
<evidence type="ECO:0000256" key="2">
    <source>
        <dbReference type="ARBA" id="ARBA00006474"/>
    </source>
</evidence>
<dbReference type="InterPro" id="IPR050206">
    <property type="entry name" value="FtsK/SpoIIIE/SftA"/>
</dbReference>
<comment type="similarity">
    <text evidence="2">Belongs to the FtsK/SpoIIIE/SftA family.</text>
</comment>
<sequence length="1049" mass="115792">MAATQRKPASSTKKAPSKKPSTSRSGASGRKKGNTRKNSGHQNNQYGMSRYKDEITIVITLVVAVILVLSNFNLSGSVGAFINRFTFGMFGLLAYFLPYILFFGVAFHISNKGNYTATIKLISSICFVCMVAAFVQLVTIDYNSEWSIFGYYTASASNKNGGGFIGGVIYSIMYPLFGFAGTLVILLAIMTLLIMFITERLLFASLGKKSAVKLKEMKARRVEVKKARDESYYSEEYDGYDDEVYGEPEPKHVSQSKGGQEEDAIPFDTRKSAKGERRKKAKTFTFHGASQNTKSSAQTKEAISNDTVVPVHEASEASVTTSSAPLDEVKPFDFDSIPIYRGDQTSNYDYDETPIYKEEMKRKFSQAKDYDIKKLAEQIMNESFDGDSTKVDKVTVRNSTAIERKKTSPKDVDVFGDTMQSDSMNTLYSSTPNLNQVQGHTEGATSGEEPKSNDFVCNDVYTQEHQTSSNDDLESTTFKDQIEEDNFDDFRVDLKALENEEVEEAFLNATDQEGIQTLRTDNEHNVSSNVNHKETARNKDVEQKDNVGSTQVEPVIEEVEEPFVYEFPPLDLLTRPKKSSKGVSDGELKETAMKLQQTLQSFGVGVTITNVSCGPAVTRYELQPEQGVKVSKITNLADDIKLNLAAADIRIEAPIPGKAAVGIEVPNKENSSVMFRELIEGKDFKEHGSNLAFAVGKDIGGQVVVTDIAKMPHLLIAGATGSGKSVCINTLIMSILYKAHPDDVKLIMVDPKVVELSVYNGIPHLLIPVVTDPKKASAALNWAVMEMTDRYNRFAELGVRDIKGYNTKIEKVKEFNDEKFKKMPQIVIIVDELADLMMVAPGEVEDAICRLAQMARAAGIHLIIATQRPSVNVITGLIKANVPSRIAFSVSSAIDSRTIIDSSGAEKLLGKGDMLFFPSGYPKPVRIQGAFVSDKEVSGVVEFLSSQRSKPSYNEEITNKITSAPSSEGATAPANDRDDYFVEAGKFIIEKDKASIGMLQRVYKIGFNRAARIMDQLYEAGVVGPEEGTKPRKVLMSEVEFEQYVDEYV</sequence>
<feature type="compositionally biased region" description="Basic residues" evidence="16">
    <location>
        <begin position="29"/>
        <end position="39"/>
    </location>
</feature>
<dbReference type="Pfam" id="PF09397">
    <property type="entry name" value="FtsK_gamma"/>
    <property type="match status" value="1"/>
</dbReference>
<evidence type="ECO:0000256" key="4">
    <source>
        <dbReference type="ARBA" id="ARBA00022618"/>
    </source>
</evidence>
<dbReference type="SUPFAM" id="SSF52540">
    <property type="entry name" value="P-loop containing nucleoside triphosphate hydrolases"/>
    <property type="match status" value="1"/>
</dbReference>
<keyword evidence="9 17" id="KW-1133">Transmembrane helix</keyword>
<dbReference type="InterPro" id="IPR002543">
    <property type="entry name" value="FtsK_dom"/>
</dbReference>
<dbReference type="InterPro" id="IPR036390">
    <property type="entry name" value="WH_DNA-bd_sf"/>
</dbReference>
<evidence type="ECO:0000256" key="9">
    <source>
        <dbReference type="ARBA" id="ARBA00022989"/>
    </source>
</evidence>
<dbReference type="InterPro" id="IPR018541">
    <property type="entry name" value="Ftsk_gamma"/>
</dbReference>
<feature type="binding site" evidence="15">
    <location>
        <begin position="718"/>
        <end position="725"/>
    </location>
    <ligand>
        <name>ATP</name>
        <dbReference type="ChEBI" id="CHEBI:30616"/>
    </ligand>
</feature>
<proteinExistence type="inferred from homology"/>
<feature type="domain" description="FtsK" evidence="18">
    <location>
        <begin position="700"/>
        <end position="897"/>
    </location>
</feature>
<dbReference type="EMBL" id="FRCP01000005">
    <property type="protein sequence ID" value="SHL92907.1"/>
    <property type="molecule type" value="Genomic_DNA"/>
</dbReference>
<dbReference type="PANTHER" id="PTHR22683">
    <property type="entry name" value="SPORULATION PROTEIN RELATED"/>
    <property type="match status" value="1"/>
</dbReference>
<evidence type="ECO:0000313" key="20">
    <source>
        <dbReference type="Proteomes" id="UP000184038"/>
    </source>
</evidence>
<keyword evidence="12" id="KW-0131">Cell cycle</keyword>
<dbReference type="CDD" id="cd01127">
    <property type="entry name" value="TrwB_TraG_TraD_VirD4"/>
    <property type="match status" value="1"/>
</dbReference>
<dbReference type="STRING" id="1120996.SAMN02746066_00069"/>
<dbReference type="Gene3D" id="1.10.10.10">
    <property type="entry name" value="Winged helix-like DNA-binding domain superfamily/Winged helix DNA-binding domain"/>
    <property type="match status" value="1"/>
</dbReference>
<dbReference type="SUPFAM" id="SSF46785">
    <property type="entry name" value="Winged helix' DNA-binding domain"/>
    <property type="match status" value="1"/>
</dbReference>
<gene>
    <name evidence="19" type="ORF">SAMN02746066_00069</name>
</gene>
<dbReference type="PROSITE" id="PS50901">
    <property type="entry name" value="FTSK"/>
    <property type="match status" value="1"/>
</dbReference>
<dbReference type="InterPro" id="IPR036388">
    <property type="entry name" value="WH-like_DNA-bd_sf"/>
</dbReference>